<name>A0A0H2MPA2_9PROT</name>
<evidence type="ECO:0000313" key="2">
    <source>
        <dbReference type="Proteomes" id="UP000035444"/>
    </source>
</evidence>
<dbReference type="InterPro" id="IPR025644">
    <property type="entry name" value="DUF4344"/>
</dbReference>
<proteinExistence type="predicted"/>
<sequence>MWWRLETLAKHVYRTVHGLKISVSKSCVLGTVALGIIGCSTLLSTQLHAQDEEELSAQEFIAGNILLTLYHEAGHAFVSMYNLRLTENEEDAVDHFSIIALTEELNEGNLREEREIQLDNYLFSTALYWLVMSEDESFDASSEGREHSLDSERFLQHLCMVYGSDPDVYVDLPADFDVADLVTSECVGEYEDKTDEWYDMLASHWLGDRIRTDRIVIAEDKPDPRYKGYREWLHVHGILDEFESYVEGNFYLPRKITLRLMSCGEANAFWDPESFEIILCDEQIAEYSHIYDRLAEENG</sequence>
<dbReference type="EMBL" id="LAQL01000002">
    <property type="protein sequence ID" value="KLN62607.1"/>
    <property type="molecule type" value="Genomic_DNA"/>
</dbReference>
<dbReference type="Proteomes" id="UP000035444">
    <property type="component" value="Unassembled WGS sequence"/>
</dbReference>
<evidence type="ECO:0000313" key="1">
    <source>
        <dbReference type="EMBL" id="KLN62607.1"/>
    </source>
</evidence>
<reference evidence="1 2" key="1">
    <citation type="submission" date="2015-03" db="EMBL/GenBank/DDBJ databases">
        <title>Genome Sequence of Kiloniella spongiae MEBiC09566, isolated from a marine sponge.</title>
        <authorList>
            <person name="Shao Z."/>
            <person name="Wang L."/>
            <person name="Li X."/>
        </authorList>
    </citation>
    <scope>NUCLEOTIDE SEQUENCE [LARGE SCALE GENOMIC DNA]</scope>
    <source>
        <strain evidence="1 2">MEBiC09566</strain>
    </source>
</reference>
<protein>
    <submittedName>
        <fullName evidence="1">Uncharacterized protein</fullName>
    </submittedName>
</protein>
<keyword evidence="2" id="KW-1185">Reference proteome</keyword>
<dbReference type="AlphaFoldDB" id="A0A0H2MPA2"/>
<dbReference type="STRING" id="1489064.WH96_03845"/>
<accession>A0A0H2MPA2</accession>
<gene>
    <name evidence="1" type="ORF">WH96_03845</name>
</gene>
<organism evidence="1 2">
    <name type="scientific">Kiloniella spongiae</name>
    <dbReference type="NCBI Taxonomy" id="1489064"/>
    <lineage>
        <taxon>Bacteria</taxon>
        <taxon>Pseudomonadati</taxon>
        <taxon>Pseudomonadota</taxon>
        <taxon>Alphaproteobacteria</taxon>
        <taxon>Rhodospirillales</taxon>
        <taxon>Kiloniellaceae</taxon>
        <taxon>Kiloniella</taxon>
    </lineage>
</organism>
<comment type="caution">
    <text evidence="1">The sequence shown here is derived from an EMBL/GenBank/DDBJ whole genome shotgun (WGS) entry which is preliminary data.</text>
</comment>
<dbReference type="Pfam" id="PF14247">
    <property type="entry name" value="DUF4344"/>
    <property type="match status" value="2"/>
</dbReference>
<dbReference type="PATRIC" id="fig|1489064.4.peg.1707"/>